<dbReference type="EMBL" id="NUHO01000029">
    <property type="protein sequence ID" value="PGM95558.1"/>
    <property type="molecule type" value="Genomic_DNA"/>
</dbReference>
<dbReference type="Proteomes" id="UP000222054">
    <property type="component" value="Unassembled WGS sequence"/>
</dbReference>
<gene>
    <name evidence="1" type="ORF">CN958_07055</name>
</gene>
<protein>
    <submittedName>
        <fullName evidence="1">Uncharacterized protein</fullName>
    </submittedName>
</protein>
<sequence>MEYLINGVYEIDNDFFGPINFANVVAVSSIIQLSAGDLVEIFAQSSVAGVISNVEDSTHFEAARFPSPKFILTLYKNG</sequence>
<reference evidence="1 2" key="1">
    <citation type="submission" date="2017-09" db="EMBL/GenBank/DDBJ databases">
        <title>Large-scale bioinformatics analysis of Bacillus genomes uncovers conserved roles of natural products in bacterial physiology.</title>
        <authorList>
            <consortium name="Agbiome Team Llc"/>
            <person name="Bleich R.M."/>
            <person name="Grubbs K.J."/>
            <person name="Santa Maria K.C."/>
            <person name="Allen S.E."/>
            <person name="Farag S."/>
            <person name="Shank E.A."/>
            <person name="Bowers A."/>
        </authorList>
    </citation>
    <scope>NUCLEOTIDE SEQUENCE [LARGE SCALE GENOMIC DNA]</scope>
    <source>
        <strain evidence="1 2">AFS053130</strain>
    </source>
</reference>
<proteinExistence type="predicted"/>
<dbReference type="AlphaFoldDB" id="A0A2B9DS82"/>
<accession>A0A2B9DS82</accession>
<name>A0A2B9DS82_BACCE</name>
<organism evidence="1 2">
    <name type="scientific">Bacillus cereus</name>
    <dbReference type="NCBI Taxonomy" id="1396"/>
    <lineage>
        <taxon>Bacteria</taxon>
        <taxon>Bacillati</taxon>
        <taxon>Bacillota</taxon>
        <taxon>Bacilli</taxon>
        <taxon>Bacillales</taxon>
        <taxon>Bacillaceae</taxon>
        <taxon>Bacillus</taxon>
        <taxon>Bacillus cereus group</taxon>
    </lineage>
</organism>
<evidence type="ECO:0000313" key="1">
    <source>
        <dbReference type="EMBL" id="PGM95558.1"/>
    </source>
</evidence>
<evidence type="ECO:0000313" key="2">
    <source>
        <dbReference type="Proteomes" id="UP000222054"/>
    </source>
</evidence>
<comment type="caution">
    <text evidence="1">The sequence shown here is derived from an EMBL/GenBank/DDBJ whole genome shotgun (WGS) entry which is preliminary data.</text>
</comment>